<evidence type="ECO:0008006" key="4">
    <source>
        <dbReference type="Google" id="ProtNLM"/>
    </source>
</evidence>
<accession>A0A0F3KX65</accession>
<evidence type="ECO:0000313" key="3">
    <source>
        <dbReference type="Proteomes" id="UP000033651"/>
    </source>
</evidence>
<reference evidence="2 3" key="1">
    <citation type="submission" date="2015-03" db="EMBL/GenBank/DDBJ databases">
        <title>Draft genome sequence of Luteibacter yeojuensis strain SU11.</title>
        <authorList>
            <person name="Sulaiman J."/>
            <person name="Priya K."/>
            <person name="Chan K.-G."/>
        </authorList>
    </citation>
    <scope>NUCLEOTIDE SEQUENCE [LARGE SCALE GENOMIC DNA]</scope>
    <source>
        <strain evidence="2 3">SU11</strain>
    </source>
</reference>
<dbReference type="OrthoDB" id="5957893at2"/>
<evidence type="ECO:0000256" key="1">
    <source>
        <dbReference type="SAM" id="SignalP"/>
    </source>
</evidence>
<dbReference type="RefSeq" id="WP_045828915.1">
    <property type="nucleotide sequence ID" value="NZ_JZRB01000014.1"/>
</dbReference>
<comment type="caution">
    <text evidence="2">The sequence shown here is derived from an EMBL/GenBank/DDBJ whole genome shotgun (WGS) entry which is preliminary data.</text>
</comment>
<sequence>MAFALAAAVASPAYAGIPVFDAMNFASNVVQNIQLAKIHYQLKDQGQGTVIYNTNNIDNSTKKIDHSTSISAKYDQRNYEINQNFKWVIKLGEGGEEIIPIPRDVENKLIAMFGGSDEAAYDSYAKKFQDADHYMSPGFSGNLGEAPSESSRARKAANDLLVRSIHAEQVALQEEVEGFAALQELGKTVEGQAQQMQLANALAGSQINQLAKMRNAMLVSDAQRVAESQAAADREARAIAVGQRMRMGLDKKVAVGLVPAVAAP</sequence>
<feature type="signal peptide" evidence="1">
    <location>
        <begin position="1"/>
        <end position="15"/>
    </location>
</feature>
<proteinExistence type="predicted"/>
<protein>
    <recommendedName>
        <fullName evidence="4">P-type conjugative transfer protein TrbJ</fullName>
    </recommendedName>
</protein>
<dbReference type="Proteomes" id="UP000033651">
    <property type="component" value="Unassembled WGS sequence"/>
</dbReference>
<dbReference type="AlphaFoldDB" id="A0A0F3KX65"/>
<evidence type="ECO:0000313" key="2">
    <source>
        <dbReference type="EMBL" id="KJV35818.1"/>
    </source>
</evidence>
<organism evidence="2 3">
    <name type="scientific">Luteibacter yeojuensis</name>
    <dbReference type="NCBI Taxonomy" id="345309"/>
    <lineage>
        <taxon>Bacteria</taxon>
        <taxon>Pseudomonadati</taxon>
        <taxon>Pseudomonadota</taxon>
        <taxon>Gammaproteobacteria</taxon>
        <taxon>Lysobacterales</taxon>
        <taxon>Rhodanobacteraceae</taxon>
        <taxon>Luteibacter</taxon>
    </lineage>
</organism>
<keyword evidence="1" id="KW-0732">Signal</keyword>
<name>A0A0F3KX65_9GAMM</name>
<keyword evidence="3" id="KW-1185">Reference proteome</keyword>
<feature type="chain" id="PRO_5012565425" description="P-type conjugative transfer protein TrbJ" evidence="1">
    <location>
        <begin position="16"/>
        <end position="264"/>
    </location>
</feature>
<gene>
    <name evidence="2" type="ORF">VI08_07515</name>
</gene>
<dbReference type="PATRIC" id="fig|345309.4.peg.709"/>
<dbReference type="EMBL" id="JZRB01000014">
    <property type="protein sequence ID" value="KJV35818.1"/>
    <property type="molecule type" value="Genomic_DNA"/>
</dbReference>